<keyword evidence="2" id="KW-0378">Hydrolase</keyword>
<dbReference type="Pfam" id="PF00149">
    <property type="entry name" value="Metallophos"/>
    <property type="match status" value="1"/>
</dbReference>
<dbReference type="PIRSF" id="PIRSF000887">
    <property type="entry name" value="Pesterase_MJ0037"/>
    <property type="match status" value="1"/>
</dbReference>
<dbReference type="EMBL" id="JBHTIF010000001">
    <property type="protein sequence ID" value="MFD0725419.1"/>
    <property type="molecule type" value="Genomic_DNA"/>
</dbReference>
<organism evidence="2 3">
    <name type="scientific">Lysobacter brunescens</name>
    <dbReference type="NCBI Taxonomy" id="262323"/>
    <lineage>
        <taxon>Bacteria</taxon>
        <taxon>Pseudomonadati</taxon>
        <taxon>Pseudomonadota</taxon>
        <taxon>Gammaproteobacteria</taxon>
        <taxon>Lysobacterales</taxon>
        <taxon>Lysobacteraceae</taxon>
        <taxon>Lysobacter</taxon>
    </lineage>
</organism>
<dbReference type="NCBIfam" id="TIGR04123">
    <property type="entry name" value="P_estr_lig_assc"/>
    <property type="match status" value="1"/>
</dbReference>
<dbReference type="GO" id="GO:0016787">
    <property type="term" value="F:hydrolase activity"/>
    <property type="evidence" value="ECO:0007669"/>
    <property type="project" value="UniProtKB-KW"/>
</dbReference>
<keyword evidence="2" id="KW-0436">Ligase</keyword>
<dbReference type="InterPro" id="IPR004843">
    <property type="entry name" value="Calcineurin-like_PHP"/>
</dbReference>
<keyword evidence="2" id="KW-0540">Nuclease</keyword>
<keyword evidence="3" id="KW-1185">Reference proteome</keyword>
<name>A0ABW2YG24_9GAMM</name>
<dbReference type="InterPro" id="IPR026336">
    <property type="entry name" value="PdeM-like"/>
</dbReference>
<dbReference type="Proteomes" id="UP001597110">
    <property type="component" value="Unassembled WGS sequence"/>
</dbReference>
<dbReference type="EC" id="3.1.-.-" evidence="2"/>
<keyword evidence="2" id="KW-0255">Endonuclease</keyword>
<comment type="caution">
    <text evidence="2">The sequence shown here is derived from an EMBL/GenBank/DDBJ whole genome shotgun (WGS) entry which is preliminary data.</text>
</comment>
<dbReference type="InterPro" id="IPR029052">
    <property type="entry name" value="Metallo-depent_PP-like"/>
</dbReference>
<proteinExistence type="predicted"/>
<dbReference type="InterPro" id="IPR024173">
    <property type="entry name" value="Pesterase_MJ0037-like"/>
</dbReference>
<evidence type="ECO:0000259" key="1">
    <source>
        <dbReference type="Pfam" id="PF00149"/>
    </source>
</evidence>
<evidence type="ECO:0000313" key="2">
    <source>
        <dbReference type="EMBL" id="MFD0725419.1"/>
    </source>
</evidence>
<dbReference type="PANTHER" id="PTHR39323:SF1">
    <property type="entry name" value="BLR1149 PROTEIN"/>
    <property type="match status" value="1"/>
</dbReference>
<feature type="domain" description="Calcineurin-like phosphoesterase" evidence="1">
    <location>
        <begin position="30"/>
        <end position="117"/>
    </location>
</feature>
<dbReference type="Gene3D" id="3.60.21.10">
    <property type="match status" value="1"/>
</dbReference>
<dbReference type="RefSeq" id="WP_386823044.1">
    <property type="nucleotide sequence ID" value="NZ_JBHTIF010000001.1"/>
</dbReference>
<protein>
    <submittedName>
        <fullName evidence="2">Ligase-associated DNA damage response endonuclease PdeM</fullName>
        <ecNumber evidence="2">3.1.-.-</ecNumber>
    </submittedName>
</protein>
<sequence>MAECIAVDIAGERMHLLADRALFWPARGRLLIADLHLGKGDVFRAAGIALPSGGTAHDLARLDRLIDATAARELWILGDLLHGATHHARWREGWDRWRSAHAGLRIAALRGNHDRHRDDAALDIDALGESVAEDGLLLRHEPLPDPAHHVIAGHLHPALRLPGIHRALPGFWLRPGLTVLPAFSAFTGGQIVERDRDDRFAVCAGGHVELVSFGVD</sequence>
<reference evidence="3" key="1">
    <citation type="journal article" date="2019" name="Int. J. Syst. Evol. Microbiol.">
        <title>The Global Catalogue of Microorganisms (GCM) 10K type strain sequencing project: providing services to taxonomists for standard genome sequencing and annotation.</title>
        <authorList>
            <consortium name="The Broad Institute Genomics Platform"/>
            <consortium name="The Broad Institute Genome Sequencing Center for Infectious Disease"/>
            <person name="Wu L."/>
            <person name="Ma J."/>
        </authorList>
    </citation>
    <scope>NUCLEOTIDE SEQUENCE [LARGE SCALE GENOMIC DNA]</scope>
    <source>
        <strain evidence="3">CCUG 55585</strain>
    </source>
</reference>
<gene>
    <name evidence="2" type="primary">pdeM</name>
    <name evidence="2" type="ORF">ACFQ0E_07350</name>
</gene>
<dbReference type="GO" id="GO:0004519">
    <property type="term" value="F:endonuclease activity"/>
    <property type="evidence" value="ECO:0007669"/>
    <property type="project" value="UniProtKB-KW"/>
</dbReference>
<dbReference type="PANTHER" id="PTHR39323">
    <property type="entry name" value="BLR1149 PROTEIN"/>
    <property type="match status" value="1"/>
</dbReference>
<dbReference type="SUPFAM" id="SSF56300">
    <property type="entry name" value="Metallo-dependent phosphatases"/>
    <property type="match status" value="1"/>
</dbReference>
<dbReference type="GO" id="GO:0016874">
    <property type="term" value="F:ligase activity"/>
    <property type="evidence" value="ECO:0007669"/>
    <property type="project" value="UniProtKB-KW"/>
</dbReference>
<evidence type="ECO:0000313" key="3">
    <source>
        <dbReference type="Proteomes" id="UP001597110"/>
    </source>
</evidence>
<accession>A0ABW2YG24</accession>